<dbReference type="PIRSF" id="PIRSF019307">
    <property type="entry name" value="UCP019307"/>
    <property type="match status" value="1"/>
</dbReference>
<keyword evidence="3" id="KW-1185">Reference proteome</keyword>
<dbReference type="InterPro" id="IPR047121">
    <property type="entry name" value="YjiB-like"/>
</dbReference>
<dbReference type="STRING" id="545501.BN997_02623"/>
<dbReference type="RefSeq" id="WP_042532722.1">
    <property type="nucleotide sequence ID" value="NZ_CDGG01000001.1"/>
</dbReference>
<dbReference type="InterPro" id="IPR011051">
    <property type="entry name" value="RmlC_Cupin_sf"/>
</dbReference>
<feature type="domain" description="Cupin type-2" evidence="1">
    <location>
        <begin position="56"/>
        <end position="109"/>
    </location>
</feature>
<gene>
    <name evidence="2" type="ORF">BN997_02623</name>
</gene>
<dbReference type="CDD" id="cd02219">
    <property type="entry name" value="cupin_YjlB-like"/>
    <property type="match status" value="1"/>
</dbReference>
<evidence type="ECO:0000313" key="2">
    <source>
        <dbReference type="EMBL" id="CEI82737.1"/>
    </source>
</evidence>
<dbReference type="PANTHER" id="PTHR36448">
    <property type="entry name" value="BLR7373 PROTEIN"/>
    <property type="match status" value="1"/>
</dbReference>
<dbReference type="InterPro" id="IPR013096">
    <property type="entry name" value="Cupin_2"/>
</dbReference>
<evidence type="ECO:0000259" key="1">
    <source>
        <dbReference type="Pfam" id="PF07883"/>
    </source>
</evidence>
<dbReference type="InterPro" id="IPR014500">
    <property type="entry name" value="UCP019307_cupin"/>
</dbReference>
<accession>A0A0A1MT46</accession>
<sequence length="170" mass="18745">MKHPEDVEIKFLQFKDDGSIPNNPTYPLLLYRDVITSTDDVKAILTKNNWLGAWRGGVASFHHYHSNTHEVLAVVSGSAQLQLGGEQGEQIQVEQGDTAILPAGVGHKLLEGSTDFAVIGAYPNGKSYDFCYGKAEERPENLANIKNVPLPDTDPLFGERGLLFSYWADE</sequence>
<dbReference type="AlphaFoldDB" id="A0A0A1MT46"/>
<organism evidence="2 3">
    <name type="scientific">Oceanobacillus oncorhynchi</name>
    <dbReference type="NCBI Taxonomy" id="545501"/>
    <lineage>
        <taxon>Bacteria</taxon>
        <taxon>Bacillati</taxon>
        <taxon>Bacillota</taxon>
        <taxon>Bacilli</taxon>
        <taxon>Bacillales</taxon>
        <taxon>Bacillaceae</taxon>
        <taxon>Oceanobacillus</taxon>
    </lineage>
</organism>
<dbReference type="Proteomes" id="UP000040453">
    <property type="component" value="Unassembled WGS sequence"/>
</dbReference>
<name>A0A0A1MT46_9BACI</name>
<dbReference type="PANTHER" id="PTHR36448:SF2">
    <property type="entry name" value="CUPIN TYPE-1 DOMAIN-CONTAINING PROTEIN"/>
    <property type="match status" value="1"/>
</dbReference>
<dbReference type="Gene3D" id="2.60.120.10">
    <property type="entry name" value="Jelly Rolls"/>
    <property type="match status" value="1"/>
</dbReference>
<dbReference type="SUPFAM" id="SSF51182">
    <property type="entry name" value="RmlC-like cupins"/>
    <property type="match status" value="1"/>
</dbReference>
<evidence type="ECO:0000313" key="3">
    <source>
        <dbReference type="Proteomes" id="UP000040453"/>
    </source>
</evidence>
<proteinExistence type="predicted"/>
<reference evidence="2 3" key="1">
    <citation type="submission" date="2014-11" db="EMBL/GenBank/DDBJ databases">
        <authorList>
            <person name="Urmite Genomes Urmite Genomes"/>
        </authorList>
    </citation>
    <scope>NUCLEOTIDE SEQUENCE [LARGE SCALE GENOMIC DNA]</scope>
    <source>
        <strain evidence="2 3">Oc5</strain>
    </source>
</reference>
<dbReference type="OrthoDB" id="9791759at2"/>
<protein>
    <submittedName>
        <fullName evidence="2">Cupin domain protein</fullName>
    </submittedName>
</protein>
<dbReference type="EMBL" id="CDGG01000001">
    <property type="protein sequence ID" value="CEI82737.1"/>
    <property type="molecule type" value="Genomic_DNA"/>
</dbReference>
<dbReference type="Pfam" id="PF07883">
    <property type="entry name" value="Cupin_2"/>
    <property type="match status" value="1"/>
</dbReference>
<dbReference type="InterPro" id="IPR014710">
    <property type="entry name" value="RmlC-like_jellyroll"/>
</dbReference>